<keyword evidence="2" id="KW-0732">Signal</keyword>
<organism evidence="3 4">
    <name type="scientific">Actinoplanes siamensis</name>
    <dbReference type="NCBI Taxonomy" id="1223317"/>
    <lineage>
        <taxon>Bacteria</taxon>
        <taxon>Bacillati</taxon>
        <taxon>Actinomycetota</taxon>
        <taxon>Actinomycetes</taxon>
        <taxon>Micromonosporales</taxon>
        <taxon>Micromonosporaceae</taxon>
        <taxon>Actinoplanes</taxon>
    </lineage>
</organism>
<name>A0A919N944_9ACTN</name>
<feature type="signal peptide" evidence="2">
    <location>
        <begin position="1"/>
        <end position="36"/>
    </location>
</feature>
<dbReference type="AlphaFoldDB" id="A0A919N944"/>
<evidence type="ECO:0000313" key="4">
    <source>
        <dbReference type="Proteomes" id="UP000629619"/>
    </source>
</evidence>
<comment type="caution">
    <text evidence="3">The sequence shown here is derived from an EMBL/GenBank/DDBJ whole genome shotgun (WGS) entry which is preliminary data.</text>
</comment>
<keyword evidence="4" id="KW-1185">Reference proteome</keyword>
<gene>
    <name evidence="3" type="ORF">Asi03nite_40680</name>
</gene>
<evidence type="ECO:0000313" key="3">
    <source>
        <dbReference type="EMBL" id="GIF06530.1"/>
    </source>
</evidence>
<dbReference type="Proteomes" id="UP000629619">
    <property type="component" value="Unassembled WGS sequence"/>
</dbReference>
<reference evidence="3" key="1">
    <citation type="submission" date="2021-01" db="EMBL/GenBank/DDBJ databases">
        <title>Whole genome shotgun sequence of Actinoplanes siamensis NBRC 109076.</title>
        <authorList>
            <person name="Komaki H."/>
            <person name="Tamura T."/>
        </authorList>
    </citation>
    <scope>NUCLEOTIDE SEQUENCE</scope>
    <source>
        <strain evidence="3">NBRC 109076</strain>
    </source>
</reference>
<evidence type="ECO:0000256" key="2">
    <source>
        <dbReference type="SAM" id="SignalP"/>
    </source>
</evidence>
<proteinExistence type="predicted"/>
<dbReference type="EMBL" id="BOMW01000036">
    <property type="protein sequence ID" value="GIF06530.1"/>
    <property type="molecule type" value="Genomic_DNA"/>
</dbReference>
<accession>A0A919N944</accession>
<protein>
    <submittedName>
        <fullName evidence="3">Uncharacterized protein</fullName>
    </submittedName>
</protein>
<sequence length="55" mass="5536">MEKPDPRQVSLAGLKLIGAGAVLGLALVAPASQAQAAPPRPDATPVAEHDLPTDL</sequence>
<feature type="chain" id="PRO_5037668299" evidence="2">
    <location>
        <begin position="37"/>
        <end position="55"/>
    </location>
</feature>
<evidence type="ECO:0000256" key="1">
    <source>
        <dbReference type="SAM" id="MobiDB-lite"/>
    </source>
</evidence>
<dbReference type="RefSeq" id="WP_203681897.1">
    <property type="nucleotide sequence ID" value="NZ_BOMW01000036.1"/>
</dbReference>
<feature type="region of interest" description="Disordered" evidence="1">
    <location>
        <begin position="31"/>
        <end position="55"/>
    </location>
</feature>